<proteinExistence type="predicted"/>
<dbReference type="Pfam" id="PF19493">
    <property type="entry name" value="Trypco1"/>
    <property type="match status" value="1"/>
</dbReference>
<evidence type="ECO:0000313" key="2">
    <source>
        <dbReference type="EMBL" id="RZS68701.1"/>
    </source>
</evidence>
<feature type="domain" description="Trypsin-co-occurring" evidence="1">
    <location>
        <begin position="24"/>
        <end position="117"/>
    </location>
</feature>
<comment type="caution">
    <text evidence="2">The sequence shown here is derived from an EMBL/GenBank/DDBJ whole genome shotgun (WGS) entry which is preliminary data.</text>
</comment>
<name>A0A4Q7MK00_9MICO</name>
<sequence length="122" mass="13212">MRYRLRDSRRGDRIVGDVLEFKTGDGVVLVETIDVSDGPITRGGGPRSTVIEASQSLEQVVGRVGPIVKGIVSEIRQSAEWPDEVEVEFAVKISADSNLVIARAGGAANFRIALRWGGPRPR</sequence>
<dbReference type="InterPro" id="IPR045794">
    <property type="entry name" value="Trypco1"/>
</dbReference>
<keyword evidence="3" id="KW-1185">Reference proteome</keyword>
<organism evidence="2 3">
    <name type="scientific">Agromyces ramosus</name>
    <dbReference type="NCBI Taxonomy" id="33879"/>
    <lineage>
        <taxon>Bacteria</taxon>
        <taxon>Bacillati</taxon>
        <taxon>Actinomycetota</taxon>
        <taxon>Actinomycetes</taxon>
        <taxon>Micrococcales</taxon>
        <taxon>Microbacteriaceae</taxon>
        <taxon>Agromyces</taxon>
    </lineage>
</organism>
<dbReference type="EMBL" id="SGWY01000001">
    <property type="protein sequence ID" value="RZS68701.1"/>
    <property type="molecule type" value="Genomic_DNA"/>
</dbReference>
<dbReference type="NCBIfam" id="NF041216">
    <property type="entry name" value="CU044_2847_fam"/>
    <property type="match status" value="1"/>
</dbReference>
<reference evidence="2 3" key="1">
    <citation type="submission" date="2019-02" db="EMBL/GenBank/DDBJ databases">
        <title>Genomic Encyclopedia of Type Strains, Phase IV (KMG-IV): sequencing the most valuable type-strain genomes for metagenomic binning, comparative biology and taxonomic classification.</title>
        <authorList>
            <person name="Goeker M."/>
        </authorList>
    </citation>
    <scope>NUCLEOTIDE SEQUENCE [LARGE SCALE GENOMIC DNA]</scope>
    <source>
        <strain evidence="2 3">DSM 43045</strain>
    </source>
</reference>
<dbReference type="AlphaFoldDB" id="A0A4Q7MK00"/>
<dbReference type="Proteomes" id="UP000293289">
    <property type="component" value="Unassembled WGS sequence"/>
</dbReference>
<protein>
    <recommendedName>
        <fullName evidence="1">Trypsin-co-occurring domain-containing protein</fullName>
    </recommendedName>
</protein>
<accession>A0A4Q7MK00</accession>
<evidence type="ECO:0000313" key="3">
    <source>
        <dbReference type="Proteomes" id="UP000293289"/>
    </source>
</evidence>
<evidence type="ECO:0000259" key="1">
    <source>
        <dbReference type="Pfam" id="PF19493"/>
    </source>
</evidence>
<gene>
    <name evidence="2" type="ORF">EV187_1136</name>
</gene>